<feature type="transmembrane region" description="Helical" evidence="8">
    <location>
        <begin position="586"/>
        <end position="608"/>
    </location>
</feature>
<proteinExistence type="predicted"/>
<dbReference type="Proteomes" id="UP001418444">
    <property type="component" value="Unassembled WGS sequence"/>
</dbReference>
<name>A0ABP7NT17_9ACTN</name>
<protein>
    <recommendedName>
        <fullName evidence="9">Glycosyltransferase 2-like domain-containing protein</fullName>
    </recommendedName>
</protein>
<evidence type="ECO:0000256" key="8">
    <source>
        <dbReference type="SAM" id="Phobius"/>
    </source>
</evidence>
<keyword evidence="11" id="KW-1185">Reference proteome</keyword>
<evidence type="ECO:0000313" key="11">
    <source>
        <dbReference type="Proteomes" id="UP001418444"/>
    </source>
</evidence>
<evidence type="ECO:0000259" key="9">
    <source>
        <dbReference type="Pfam" id="PF13632"/>
    </source>
</evidence>
<dbReference type="InterPro" id="IPR001173">
    <property type="entry name" value="Glyco_trans_2-like"/>
</dbReference>
<feature type="compositionally biased region" description="Low complexity" evidence="7">
    <location>
        <begin position="1"/>
        <end position="18"/>
    </location>
</feature>
<evidence type="ECO:0000256" key="1">
    <source>
        <dbReference type="ARBA" id="ARBA00004141"/>
    </source>
</evidence>
<organism evidence="10 11">
    <name type="scientific">Gordonia caeni</name>
    <dbReference type="NCBI Taxonomy" id="1007097"/>
    <lineage>
        <taxon>Bacteria</taxon>
        <taxon>Bacillati</taxon>
        <taxon>Actinomycetota</taxon>
        <taxon>Actinomycetes</taxon>
        <taxon>Mycobacteriales</taxon>
        <taxon>Gordoniaceae</taxon>
        <taxon>Gordonia</taxon>
    </lineage>
</organism>
<evidence type="ECO:0000256" key="4">
    <source>
        <dbReference type="ARBA" id="ARBA00022692"/>
    </source>
</evidence>
<comment type="subcellular location">
    <subcellularLocation>
        <location evidence="1">Membrane</location>
        <topology evidence="1">Multi-pass membrane protein</topology>
    </subcellularLocation>
</comment>
<dbReference type="InterPro" id="IPR029044">
    <property type="entry name" value="Nucleotide-diphossugar_trans"/>
</dbReference>
<feature type="transmembrane region" description="Helical" evidence="8">
    <location>
        <begin position="248"/>
        <end position="273"/>
    </location>
</feature>
<dbReference type="SUPFAM" id="SSF53448">
    <property type="entry name" value="Nucleotide-diphospho-sugar transferases"/>
    <property type="match status" value="1"/>
</dbReference>
<dbReference type="Pfam" id="PF13632">
    <property type="entry name" value="Glyco_trans_2_3"/>
    <property type="match status" value="1"/>
</dbReference>
<keyword evidence="3" id="KW-0808">Transferase</keyword>
<gene>
    <name evidence="10" type="ORF">GCM10022231_09000</name>
</gene>
<evidence type="ECO:0000256" key="5">
    <source>
        <dbReference type="ARBA" id="ARBA00022989"/>
    </source>
</evidence>
<feature type="transmembrane region" description="Helical" evidence="8">
    <location>
        <begin position="736"/>
        <end position="755"/>
    </location>
</feature>
<keyword evidence="4 8" id="KW-0812">Transmembrane</keyword>
<feature type="compositionally biased region" description="Acidic residues" evidence="7">
    <location>
        <begin position="57"/>
        <end position="135"/>
    </location>
</feature>
<feature type="region of interest" description="Disordered" evidence="7">
    <location>
        <begin position="1"/>
        <end position="170"/>
    </location>
</feature>
<dbReference type="Gene3D" id="3.90.550.10">
    <property type="entry name" value="Spore Coat Polysaccharide Biosynthesis Protein SpsA, Chain A"/>
    <property type="match status" value="1"/>
</dbReference>
<keyword evidence="6 8" id="KW-0472">Membrane</keyword>
<evidence type="ECO:0000256" key="7">
    <source>
        <dbReference type="SAM" id="MobiDB-lite"/>
    </source>
</evidence>
<evidence type="ECO:0000256" key="2">
    <source>
        <dbReference type="ARBA" id="ARBA00022676"/>
    </source>
</evidence>
<feature type="transmembrane region" description="Helical" evidence="8">
    <location>
        <begin position="712"/>
        <end position="730"/>
    </location>
</feature>
<evidence type="ECO:0000313" key="10">
    <source>
        <dbReference type="EMBL" id="GAA3953045.1"/>
    </source>
</evidence>
<comment type="caution">
    <text evidence="10">The sequence shown here is derived from an EMBL/GenBank/DDBJ whole genome shotgun (WGS) entry which is preliminary data.</text>
</comment>
<reference evidence="11" key="1">
    <citation type="journal article" date="2019" name="Int. J. Syst. Evol. Microbiol.">
        <title>The Global Catalogue of Microorganisms (GCM) 10K type strain sequencing project: providing services to taxonomists for standard genome sequencing and annotation.</title>
        <authorList>
            <consortium name="The Broad Institute Genomics Platform"/>
            <consortium name="The Broad Institute Genome Sequencing Center for Infectious Disease"/>
            <person name="Wu L."/>
            <person name="Ma J."/>
        </authorList>
    </citation>
    <scope>NUCLEOTIDE SEQUENCE [LARGE SCALE GENOMIC DNA]</scope>
    <source>
        <strain evidence="11">JCM 16923</strain>
    </source>
</reference>
<dbReference type="EMBL" id="BAAAZW010000002">
    <property type="protein sequence ID" value="GAA3953045.1"/>
    <property type="molecule type" value="Genomic_DNA"/>
</dbReference>
<dbReference type="PANTHER" id="PTHR43867">
    <property type="entry name" value="CELLULOSE SYNTHASE CATALYTIC SUBUNIT A [UDP-FORMING]"/>
    <property type="match status" value="1"/>
</dbReference>
<keyword evidence="5 8" id="KW-1133">Transmembrane helix</keyword>
<dbReference type="PANTHER" id="PTHR43867:SF2">
    <property type="entry name" value="CELLULOSE SYNTHASE CATALYTIC SUBUNIT A [UDP-FORMING]"/>
    <property type="match status" value="1"/>
</dbReference>
<evidence type="ECO:0000256" key="6">
    <source>
        <dbReference type="ARBA" id="ARBA00023136"/>
    </source>
</evidence>
<feature type="transmembrane region" description="Helical" evidence="8">
    <location>
        <begin position="628"/>
        <end position="646"/>
    </location>
</feature>
<sequence length="788" mass="84238">MHDTPVVEVGEAAAVAAPETDHEPAPGFPAEKTEPSHDAPSPDADTGDGAADSVSSEVEDVEESVEVDESATDASDTDDSIDDDGGDDGGEAAGDEAATEDEAVEDEAVENEVVEDEAVEDEAAADEAAGDDAETVGDGVAADDQTAEHDAPGADSETDEPSAGSDSAPVFTAPSCAVIDEFTEQLIHTKSATSGPVVDDAGSTVRFRRMSGIPGTLWSWLLALVTLSLSVAYAVWLLRSGPPLGDRILRAAGLAAAAVVVATLAVEVLRLLLIGMLSMATSLVRKPVPVKPHKNLKVAVLVTFVPISESLTMLDETLRAAQRLEVPHGTQAGDDDDPALIDIFVLDEGDPDHPHAVQETIDRLNASPGHRIHRVSRYGIGKYHRGKKFATKTKHGNVNAAYEMIRENPEYPRYDVLIGLDPDHVPMPELTSRLCGYFNDPDVAYVAAPQAYANSTVHVVAKLAESQQFVFHSLIQPAANSYGGPMLVGTNYALRTSVFEQIDGAQPSITEDLATGLKALSNRNPDTGRRWTAVYTPDVLAHGEGPNTWGAYFKQQNRWATGAIRHVIAGPFIFQMMKTWHSPRRVLHYSLLMAFYPVMAVTWILGAVNAGLFALSGGSGTVVDPGHWVLFYTWTIIAQVTIFIAARRHNVSPYESANSWGVYGMFMSVAAAPIYVSALLKSLVTSNPTFDVTPKGGTAANRDSLFTFRLSLFWAVLYVVIAWRIITTGYGSVATLTWPAIALFLSLAPVVIWLAGTPRRRRRRADDPGPATTPAEDTALVAIAAKDG</sequence>
<dbReference type="InterPro" id="IPR050321">
    <property type="entry name" value="Glycosyltr_2/OpgH_subfam"/>
</dbReference>
<keyword evidence="2" id="KW-0328">Glycosyltransferase</keyword>
<accession>A0ABP7NT17</accession>
<feature type="transmembrane region" description="Helical" evidence="8">
    <location>
        <begin position="217"/>
        <end position="236"/>
    </location>
</feature>
<evidence type="ECO:0000256" key="3">
    <source>
        <dbReference type="ARBA" id="ARBA00022679"/>
    </source>
</evidence>
<feature type="domain" description="Glycosyltransferase 2-like" evidence="9">
    <location>
        <begin position="420"/>
        <end position="621"/>
    </location>
</feature>